<evidence type="ECO:0000256" key="2">
    <source>
        <dbReference type="ARBA" id="ARBA00022729"/>
    </source>
</evidence>
<organism evidence="10 11">
    <name type="scientific">Angiostrongylus cantonensis</name>
    <name type="common">Rat lungworm</name>
    <dbReference type="NCBI Taxonomy" id="6313"/>
    <lineage>
        <taxon>Eukaryota</taxon>
        <taxon>Metazoa</taxon>
        <taxon>Ecdysozoa</taxon>
        <taxon>Nematoda</taxon>
        <taxon>Chromadorea</taxon>
        <taxon>Rhabditida</taxon>
        <taxon>Rhabditina</taxon>
        <taxon>Rhabditomorpha</taxon>
        <taxon>Strongyloidea</taxon>
        <taxon>Metastrongylidae</taxon>
        <taxon>Angiostrongylus</taxon>
    </lineage>
</organism>
<evidence type="ECO:0000256" key="7">
    <source>
        <dbReference type="SAM" id="SignalP"/>
    </source>
</evidence>
<dbReference type="InterPro" id="IPR036607">
    <property type="entry name" value="PRKCSH"/>
</dbReference>
<feature type="compositionally biased region" description="Basic and acidic residues" evidence="6">
    <location>
        <begin position="309"/>
        <end position="321"/>
    </location>
</feature>
<dbReference type="Pfam" id="PF12999">
    <property type="entry name" value="PRKCSH-like"/>
    <property type="match status" value="1"/>
</dbReference>
<dbReference type="CDD" id="cd00112">
    <property type="entry name" value="LDLa"/>
    <property type="match status" value="1"/>
</dbReference>
<dbReference type="Proteomes" id="UP000035642">
    <property type="component" value="Unassembled WGS sequence"/>
</dbReference>
<keyword evidence="5" id="KW-1015">Disulfide bond</keyword>
<dbReference type="Gene3D" id="2.70.130.10">
    <property type="entry name" value="Mannose-6-phosphate receptor binding domain"/>
    <property type="match status" value="1"/>
</dbReference>
<evidence type="ECO:0000256" key="6">
    <source>
        <dbReference type="SAM" id="MobiDB-lite"/>
    </source>
</evidence>
<dbReference type="SUPFAM" id="SSF47473">
    <property type="entry name" value="EF-hand"/>
    <property type="match status" value="1"/>
</dbReference>
<dbReference type="InterPro" id="IPR012913">
    <property type="entry name" value="OS9-like_dom"/>
</dbReference>
<keyword evidence="2 7" id="KW-0732">Signal</keyword>
<evidence type="ECO:0000259" key="9">
    <source>
        <dbReference type="PROSITE" id="PS51914"/>
    </source>
</evidence>
<reference evidence="10" key="1">
    <citation type="submission" date="2012-09" db="EMBL/GenBank/DDBJ databases">
        <authorList>
            <person name="Martin A.A."/>
        </authorList>
    </citation>
    <scope>NUCLEOTIDE SEQUENCE</scope>
</reference>
<feature type="signal peptide" evidence="7">
    <location>
        <begin position="1"/>
        <end position="18"/>
    </location>
</feature>
<evidence type="ECO:0000256" key="1">
    <source>
        <dbReference type="ARBA" id="ARBA00022387"/>
    </source>
</evidence>
<dbReference type="PANTHER" id="PTHR12630">
    <property type="entry name" value="N-LINKED OLIGOSACCHARIDE PROCESSING"/>
    <property type="match status" value="1"/>
</dbReference>
<dbReference type="GO" id="GO:0017177">
    <property type="term" value="C:glucosidase II complex"/>
    <property type="evidence" value="ECO:0007669"/>
    <property type="project" value="TreeGrafter"/>
</dbReference>
<keyword evidence="3" id="KW-0256">Endoplasmic reticulum</keyword>
<dbReference type="PANTHER" id="PTHR12630:SF1">
    <property type="entry name" value="GLUCOSIDASE 2 SUBUNIT BETA"/>
    <property type="match status" value="1"/>
</dbReference>
<evidence type="ECO:0000313" key="11">
    <source>
        <dbReference type="WBParaSite" id="ACAC_0000835301-mRNA-1"/>
    </source>
</evidence>
<feature type="domain" description="EF-hand" evidence="8">
    <location>
        <begin position="212"/>
        <end position="247"/>
    </location>
</feature>
<evidence type="ECO:0000259" key="8">
    <source>
        <dbReference type="PROSITE" id="PS50222"/>
    </source>
</evidence>
<evidence type="ECO:0000256" key="5">
    <source>
        <dbReference type="ARBA" id="ARBA00023157"/>
    </source>
</evidence>
<dbReference type="Pfam" id="PF13015">
    <property type="entry name" value="PRKCSH_1"/>
    <property type="match status" value="1"/>
</dbReference>
<feature type="domain" description="MRH" evidence="9">
    <location>
        <begin position="356"/>
        <end position="534"/>
    </location>
</feature>
<dbReference type="InterPro" id="IPR028146">
    <property type="entry name" value="PRKCSH_N"/>
</dbReference>
<evidence type="ECO:0000313" key="10">
    <source>
        <dbReference type="Proteomes" id="UP000035642"/>
    </source>
</evidence>
<evidence type="ECO:0000256" key="3">
    <source>
        <dbReference type="ARBA" id="ARBA00022824"/>
    </source>
</evidence>
<dbReference type="GO" id="GO:0005509">
    <property type="term" value="F:calcium ion binding"/>
    <property type="evidence" value="ECO:0007669"/>
    <property type="project" value="InterPro"/>
</dbReference>
<name>A0A0K0DCN2_ANGCA</name>
<dbReference type="InterPro" id="IPR002172">
    <property type="entry name" value="LDrepeatLR_classA_rpt"/>
</dbReference>
<dbReference type="WBParaSite" id="ACAC_0000835301-mRNA-1">
    <property type="protein sequence ID" value="ACAC_0000835301-mRNA-1"/>
    <property type="gene ID" value="ACAC_0000835301"/>
</dbReference>
<dbReference type="InterPro" id="IPR009011">
    <property type="entry name" value="Man6P_isomerase_rcpt-bd_dom_sf"/>
</dbReference>
<dbReference type="Gene3D" id="1.10.238.10">
    <property type="entry name" value="EF-hand"/>
    <property type="match status" value="1"/>
</dbReference>
<evidence type="ECO:0000256" key="4">
    <source>
        <dbReference type="ARBA" id="ARBA00022837"/>
    </source>
</evidence>
<feature type="region of interest" description="Disordered" evidence="6">
    <location>
        <begin position="282"/>
        <end position="330"/>
    </location>
</feature>
<proteinExistence type="predicted"/>
<feature type="chain" id="PRO_5005326837" description="Glucosidase 2 subunit beta" evidence="7">
    <location>
        <begin position="19"/>
        <end position="545"/>
    </location>
</feature>
<dbReference type="InterPro" id="IPR011992">
    <property type="entry name" value="EF-hand-dom_pair"/>
</dbReference>
<dbReference type="InterPro" id="IPR036055">
    <property type="entry name" value="LDL_receptor-like_sf"/>
</dbReference>
<dbReference type="AlphaFoldDB" id="A0A0K0DCN2"/>
<dbReference type="InterPro" id="IPR002048">
    <property type="entry name" value="EF_hand_dom"/>
</dbReference>
<sequence>MLRTSAYLLLVVKVFVIAREPDIQPLPRGVPYNRGPLYKKSSEFVCFDGSKSIKYDHVNDDYCDCPDGSDEPGTSACPNGKFHCANKGHTPADIPSSRVNDKICDCCDGSDEYSGSVECPNICDELGNSAREQKRKQMEIERKGYAARKILAAEGQKLREEKLQVVIPLKEEKAQLLLKKEELLQMKNLAVEKEATLKDKHREAWLEKNKMKKMVDSKTLFQEIDVDGNQRITLDEIKNLGYLDDNHDGTVSEEEAKAYIAVDSADADVFFNEMYEKIKRMKHEHEKNRKEQELKDTHNGLAPDEDQEKVENDEGDGNRLESDEDSMPPYDEETLKAIEEADTERKRSNCMDVSKNSCIFSSREAESFAEQDFGTDYAWATLKGKCFERTEKQYTYKFCPFERAMQIEKGGVGETSLGSFLLLTNIDSFAYLTLCTRISLHCRNWREWSGELLGKYSKQSYRDGQACWNGPQRSTEVSYYPFLLSALLFVLRSLILAPIEVDIQCGEDSELSEASEPAKCEYRFVFRTPAACNDPDQEEATHVEL</sequence>
<feature type="compositionally biased region" description="Basic and acidic residues" evidence="6">
    <location>
        <begin position="282"/>
        <end position="298"/>
    </location>
</feature>
<dbReference type="Gene3D" id="4.10.400.10">
    <property type="entry name" value="Low-density Lipoprotein Receptor"/>
    <property type="match status" value="1"/>
</dbReference>
<dbReference type="InterPro" id="IPR044865">
    <property type="entry name" value="MRH_dom"/>
</dbReference>
<protein>
    <recommendedName>
        <fullName evidence="1">Glucosidase 2 subunit beta</fullName>
    </recommendedName>
</protein>
<dbReference type="GO" id="GO:0006491">
    <property type="term" value="P:N-glycan processing"/>
    <property type="evidence" value="ECO:0007669"/>
    <property type="project" value="TreeGrafter"/>
</dbReference>
<dbReference type="PROSITE" id="PS51914">
    <property type="entry name" value="MRH"/>
    <property type="match status" value="1"/>
</dbReference>
<accession>A0A0K0DCN2</accession>
<reference evidence="11" key="2">
    <citation type="submission" date="2017-02" db="UniProtKB">
        <authorList>
            <consortium name="WormBaseParasite"/>
        </authorList>
    </citation>
    <scope>IDENTIFICATION</scope>
</reference>
<dbReference type="STRING" id="6313.A0A0K0DCN2"/>
<dbReference type="SUPFAM" id="SSF50911">
    <property type="entry name" value="Mannose 6-phosphate receptor domain"/>
    <property type="match status" value="1"/>
</dbReference>
<dbReference type="PROSITE" id="PS50222">
    <property type="entry name" value="EF_HAND_2"/>
    <property type="match status" value="1"/>
</dbReference>
<keyword evidence="4" id="KW-0106">Calcium</keyword>
<dbReference type="InterPro" id="IPR039794">
    <property type="entry name" value="Gtb1-like"/>
</dbReference>
<dbReference type="PROSITE" id="PS00018">
    <property type="entry name" value="EF_HAND_1"/>
    <property type="match status" value="1"/>
</dbReference>
<dbReference type="Pfam" id="PF07915">
    <property type="entry name" value="PRKCSH"/>
    <property type="match status" value="1"/>
</dbReference>
<dbReference type="InterPro" id="IPR018247">
    <property type="entry name" value="EF_Hand_1_Ca_BS"/>
</dbReference>
<keyword evidence="10" id="KW-1185">Reference proteome</keyword>